<evidence type="ECO:0000256" key="1">
    <source>
        <dbReference type="HAMAP-Rule" id="MF_02238"/>
    </source>
</evidence>
<comment type="caution">
    <text evidence="1">Lacks conserved residue(s) required for the propagation of feature annotation.</text>
</comment>
<dbReference type="STRING" id="260086.SAMN05216207_1003113"/>
<accession>A0A1I4U0Q9</accession>
<dbReference type="InterPro" id="IPR013022">
    <property type="entry name" value="Xyl_isomerase-like_TIM-brl"/>
</dbReference>
<gene>
    <name evidence="4" type="ORF">SAMN05216207_1003113</name>
</gene>
<dbReference type="Pfam" id="PF01261">
    <property type="entry name" value="AP_endonuc_2"/>
    <property type="match status" value="1"/>
</dbReference>
<dbReference type="GO" id="GO:0046872">
    <property type="term" value="F:metal ion binding"/>
    <property type="evidence" value="ECO:0007669"/>
    <property type="project" value="UniProtKB-UniRule"/>
</dbReference>
<feature type="region of interest" description="Disordered" evidence="2">
    <location>
        <begin position="354"/>
        <end position="462"/>
    </location>
</feature>
<dbReference type="PROSITE" id="PS51819">
    <property type="entry name" value="VOC"/>
    <property type="match status" value="1"/>
</dbReference>
<feature type="compositionally biased region" description="Low complexity" evidence="2">
    <location>
        <begin position="362"/>
        <end position="440"/>
    </location>
</feature>
<evidence type="ECO:0000256" key="2">
    <source>
        <dbReference type="SAM" id="MobiDB-lite"/>
    </source>
</evidence>
<dbReference type="InterPro" id="IPR037523">
    <property type="entry name" value="VOC_core"/>
</dbReference>
<feature type="compositionally biased region" description="Pro residues" evidence="2">
    <location>
        <begin position="16"/>
        <end position="25"/>
    </location>
</feature>
<proteinExistence type="inferred from homology"/>
<name>A0A1I4U0Q9_PSUAM</name>
<dbReference type="InterPro" id="IPR029068">
    <property type="entry name" value="Glyas_Bleomycin-R_OHBP_Dase"/>
</dbReference>
<dbReference type="GO" id="GO:0046279">
    <property type="term" value="P:3,4-dihydroxybenzoate biosynthetic process"/>
    <property type="evidence" value="ECO:0007669"/>
    <property type="project" value="UniProtKB-UniRule"/>
</dbReference>
<dbReference type="EMBL" id="FOUY01000003">
    <property type="protein sequence ID" value="SFM82439.1"/>
    <property type="molecule type" value="Genomic_DNA"/>
</dbReference>
<dbReference type="Gene3D" id="3.10.180.10">
    <property type="entry name" value="2,3-Dihydroxybiphenyl 1,2-Dioxygenase, domain 1"/>
    <property type="match status" value="2"/>
</dbReference>
<comment type="similarity">
    <text evidence="1">Belongs to the bacterial two-domain DSD family.</text>
</comment>
<dbReference type="UniPathway" id="UPA00088"/>
<keyword evidence="1" id="KW-0456">Lyase</keyword>
<reference evidence="4 5" key="1">
    <citation type="submission" date="2016-10" db="EMBL/GenBank/DDBJ databases">
        <authorList>
            <person name="de Groot N.N."/>
        </authorList>
    </citation>
    <scope>NUCLEOTIDE SEQUENCE [LARGE SCALE GENOMIC DNA]</scope>
    <source>
        <strain evidence="4 5">CGMCC 4.1877</strain>
    </source>
</reference>
<feature type="region of interest" description="Disordered" evidence="2">
    <location>
        <begin position="1"/>
        <end position="82"/>
    </location>
</feature>
<keyword evidence="4" id="KW-0670">Pyruvate</keyword>
<dbReference type="InterPro" id="IPR036237">
    <property type="entry name" value="Xyl_isomerase-like_sf"/>
</dbReference>
<feature type="compositionally biased region" description="Gly residues" evidence="2">
    <location>
        <begin position="44"/>
        <end position="55"/>
    </location>
</feature>
<dbReference type="AlphaFoldDB" id="A0A1I4U0Q9"/>
<comment type="catalytic activity">
    <reaction evidence="1">
        <text>3-dehydroshikimate = 3,4-dihydroxybenzoate + H2O</text>
        <dbReference type="Rhea" id="RHEA:24848"/>
        <dbReference type="ChEBI" id="CHEBI:15377"/>
        <dbReference type="ChEBI" id="CHEBI:16630"/>
        <dbReference type="ChEBI" id="CHEBI:36241"/>
        <dbReference type="EC" id="4.2.1.118"/>
    </reaction>
</comment>
<dbReference type="GO" id="GO:0046565">
    <property type="term" value="F:3-dehydroshikimate dehydratase activity"/>
    <property type="evidence" value="ECO:0007669"/>
    <property type="project" value="UniProtKB-UniRule"/>
</dbReference>
<comment type="function">
    <text evidence="1">Catalyzes the conversion of 3-dehydroshikimate to protocatechuate (3,4-dihydroxybenzoate), a common intermediate of quinate and shikimate degradation pathways.</text>
</comment>
<evidence type="ECO:0000313" key="4">
    <source>
        <dbReference type="EMBL" id="SFM82439.1"/>
    </source>
</evidence>
<dbReference type="InterPro" id="IPR043700">
    <property type="entry name" value="DSD"/>
</dbReference>
<dbReference type="HAMAP" id="MF_02238">
    <property type="entry name" value="DSD"/>
    <property type="match status" value="1"/>
</dbReference>
<dbReference type="PANTHER" id="PTHR12110">
    <property type="entry name" value="HYDROXYPYRUVATE ISOMERASE"/>
    <property type="match status" value="1"/>
</dbReference>
<evidence type="ECO:0000259" key="3">
    <source>
        <dbReference type="PROSITE" id="PS51819"/>
    </source>
</evidence>
<dbReference type="EC" id="4.2.1.118" evidence="1"/>
<sequence length="787" mass="81159">MSHEPAVPHEPAVSSPDPPGEPPAVLPGAPSGRMAPPGCPSGQSGPGRAGAGPSGAGPPGPGRAGPARAEVEQTGPGWRAPARPRLALATVCLSGTLEDKLEAAATAGFDGVEIFAPDLVADPLSPAGIGDRCRDLGLSVDLYQPLRDIDSTDPDRFAANLRRAGATFDVMAGLGADTVLVCSSVAPDAVADRDRLAELLHRLAEQAHARGMRIAYEALAWGRHVDTWDASWQVVRDADHPALGLCLDSFHILARGSDPAPIADVPGEKLFFLQLADAREVSMDVLSWSRHHRLFPGQGGFDLPAFLAPVLAAGYAGPLSLEVFNDVFRQADPLRTAVDARRSLLALAEATALPGTPPAAAAPPSGGTAPPSGSTAAAPGITAAPPAHSAARSTDSAARSTNLAARSTDSAARSAHPTAPPAHSEAAPARAAAPHGGSAPLRDVRGTRRGVGTDPVDTAPPELAGPAFVELHGGPELGPVLRALGFGRTGVHRTKQVERYEQGGARLLVNAAGDGPSAVAAIGVESADPVASARRASRLCAPPLSRTTGPGEADLAEIPAPDGTSVFFCRTADDGGAPVWSHDFVAVDEPPVPRAGVTGIDHVGLTQPYDAFDEAVLFHRSVLGLDTIADGEFAAPFGLVRSRALADRARRVRLALTVSLLRRGEWGPAVADPQYVALACDDVLATARAARDAGAPLLAVPANYHDDLAARLELPDTTMAAYRELGVLHERDPGGDLLQVCTELLGGRLFLSLVQRTGTHDGHGWADAPVRMAAHRRSRLGRAVSGT</sequence>
<feature type="binding site" evidence="1">
    <location>
        <position position="322"/>
    </location>
    <ligand>
        <name>a divalent metal cation</name>
        <dbReference type="ChEBI" id="CHEBI:60240"/>
        <note>catalytic</note>
    </ligand>
</feature>
<feature type="binding site" evidence="1">
    <location>
        <position position="274"/>
    </location>
    <ligand>
        <name>a divalent metal cation</name>
        <dbReference type="ChEBI" id="CHEBI:60240"/>
        <note>catalytic</note>
    </ligand>
</feature>
<dbReference type="InterPro" id="IPR050312">
    <property type="entry name" value="IolE/XylAMocC-like"/>
</dbReference>
<feature type="binding site" evidence="1">
    <location>
        <position position="248"/>
    </location>
    <ligand>
        <name>a divalent metal cation</name>
        <dbReference type="ChEBI" id="CHEBI:60240"/>
        <note>catalytic</note>
    </ligand>
</feature>
<protein>
    <recommendedName>
        <fullName evidence="1">3-dehydroshikimate dehydratase</fullName>
        <shortName evidence="1">DSD</shortName>
        <ecNumber evidence="1">4.2.1.118</ecNumber>
    </recommendedName>
</protein>
<feature type="domain" description="VOC" evidence="3">
    <location>
        <begin position="599"/>
        <end position="743"/>
    </location>
</feature>
<comment type="pathway">
    <text evidence="1">Aromatic compound metabolism; 3,4-dihydroxybenzoate biosynthesis.</text>
</comment>
<keyword evidence="1" id="KW-0479">Metal-binding</keyword>
<keyword evidence="5" id="KW-1185">Reference proteome</keyword>
<dbReference type="SUPFAM" id="SSF54593">
    <property type="entry name" value="Glyoxalase/Bleomycin resistance protein/Dihydroxybiphenyl dioxygenase"/>
    <property type="match status" value="1"/>
</dbReference>
<evidence type="ECO:0000313" key="5">
    <source>
        <dbReference type="Proteomes" id="UP000199614"/>
    </source>
</evidence>
<keyword evidence="4" id="KW-0560">Oxidoreductase</keyword>
<feature type="binding site" evidence="1">
    <location>
        <position position="217"/>
    </location>
    <ligand>
        <name>a divalent metal cation</name>
        <dbReference type="ChEBI" id="CHEBI:60240"/>
        <note>catalytic</note>
    </ligand>
</feature>
<dbReference type="Proteomes" id="UP000199614">
    <property type="component" value="Unassembled WGS sequence"/>
</dbReference>
<keyword evidence="4" id="KW-0223">Dioxygenase</keyword>
<dbReference type="Gene3D" id="3.20.20.150">
    <property type="entry name" value="Divalent-metal-dependent TIM barrel enzymes"/>
    <property type="match status" value="1"/>
</dbReference>
<comment type="cofactor">
    <cofactor evidence="1">
        <name>a divalent metal cation</name>
        <dbReference type="ChEBI" id="CHEBI:60240"/>
    </cofactor>
</comment>
<organism evidence="4 5">
    <name type="scientific">Pseudonocardia ammonioxydans</name>
    <dbReference type="NCBI Taxonomy" id="260086"/>
    <lineage>
        <taxon>Bacteria</taxon>
        <taxon>Bacillati</taxon>
        <taxon>Actinomycetota</taxon>
        <taxon>Actinomycetes</taxon>
        <taxon>Pseudonocardiales</taxon>
        <taxon>Pseudonocardiaceae</taxon>
        <taxon>Pseudonocardia</taxon>
    </lineage>
</organism>
<dbReference type="SUPFAM" id="SSF51658">
    <property type="entry name" value="Xylose isomerase-like"/>
    <property type="match status" value="1"/>
</dbReference>
<dbReference type="PANTHER" id="PTHR12110:SF21">
    <property type="entry name" value="XYLOSE ISOMERASE-LIKE TIM BARREL DOMAIN-CONTAINING PROTEIN"/>
    <property type="match status" value="1"/>
</dbReference>
<dbReference type="GO" id="GO:0051213">
    <property type="term" value="F:dioxygenase activity"/>
    <property type="evidence" value="ECO:0007669"/>
    <property type="project" value="UniProtKB-KW"/>
</dbReference>